<dbReference type="EMBL" id="BMFV01000005">
    <property type="protein sequence ID" value="GGH77483.1"/>
    <property type="molecule type" value="Genomic_DNA"/>
</dbReference>
<evidence type="ECO:0000313" key="4">
    <source>
        <dbReference type="EMBL" id="GGH77483.1"/>
    </source>
</evidence>
<keyword evidence="3" id="KW-0378">Hydrolase</keyword>
<accession>A0A8J2ZTY5</accession>
<dbReference type="GO" id="GO:0016787">
    <property type="term" value="F:hydrolase activity"/>
    <property type="evidence" value="ECO:0007669"/>
    <property type="project" value="UniProtKB-KW"/>
</dbReference>
<organism evidence="4 5">
    <name type="scientific">Pullulanibacillus pueri</name>
    <dbReference type="NCBI Taxonomy" id="1437324"/>
    <lineage>
        <taxon>Bacteria</taxon>
        <taxon>Bacillati</taxon>
        <taxon>Bacillota</taxon>
        <taxon>Bacilli</taxon>
        <taxon>Bacillales</taxon>
        <taxon>Sporolactobacillaceae</taxon>
        <taxon>Pullulanibacillus</taxon>
    </lineage>
</organism>
<dbReference type="RefSeq" id="WP_188496250.1">
    <property type="nucleotide sequence ID" value="NZ_BMFV01000005.1"/>
</dbReference>
<keyword evidence="1" id="KW-1277">Toxin-antitoxin system</keyword>
<keyword evidence="2" id="KW-0540">Nuclease</keyword>
<evidence type="ECO:0000256" key="1">
    <source>
        <dbReference type="ARBA" id="ARBA00022649"/>
    </source>
</evidence>
<reference evidence="4" key="2">
    <citation type="submission" date="2020-09" db="EMBL/GenBank/DDBJ databases">
        <authorList>
            <person name="Sun Q."/>
            <person name="Zhou Y."/>
        </authorList>
    </citation>
    <scope>NUCLEOTIDE SEQUENCE</scope>
    <source>
        <strain evidence="4">CGMCC 1.12777</strain>
    </source>
</reference>
<dbReference type="Pfam" id="PF01934">
    <property type="entry name" value="HepT-like"/>
    <property type="match status" value="1"/>
</dbReference>
<evidence type="ECO:0000256" key="3">
    <source>
        <dbReference type="ARBA" id="ARBA00022801"/>
    </source>
</evidence>
<protein>
    <submittedName>
        <fullName evidence="4">Uncharacterized protein</fullName>
    </submittedName>
</protein>
<gene>
    <name evidence="4" type="ORF">GCM10007096_09440</name>
</gene>
<dbReference type="InterPro" id="IPR008201">
    <property type="entry name" value="HepT-like"/>
</dbReference>
<reference evidence="4" key="1">
    <citation type="journal article" date="2014" name="Int. J. Syst. Evol. Microbiol.">
        <title>Complete genome sequence of Corynebacterium casei LMG S-19264T (=DSM 44701T), isolated from a smear-ripened cheese.</title>
        <authorList>
            <consortium name="US DOE Joint Genome Institute (JGI-PGF)"/>
            <person name="Walter F."/>
            <person name="Albersmeier A."/>
            <person name="Kalinowski J."/>
            <person name="Ruckert C."/>
        </authorList>
    </citation>
    <scope>NUCLEOTIDE SEQUENCE</scope>
    <source>
        <strain evidence="4">CGMCC 1.12777</strain>
    </source>
</reference>
<proteinExistence type="predicted"/>
<evidence type="ECO:0000256" key="2">
    <source>
        <dbReference type="ARBA" id="ARBA00022722"/>
    </source>
</evidence>
<dbReference type="AlphaFoldDB" id="A0A8J2ZTY5"/>
<name>A0A8J2ZTY5_9BACL</name>
<comment type="caution">
    <text evidence="4">The sequence shown here is derived from an EMBL/GenBank/DDBJ whole genome shotgun (WGS) entry which is preliminary data.</text>
</comment>
<dbReference type="Proteomes" id="UP000656813">
    <property type="component" value="Unassembled WGS sequence"/>
</dbReference>
<sequence>MIGIRIILIHEYFGIDLNIVWVVATSNLPSIQPQIQVIYDAFIDNLSTLLTIVTHSIHTLAERRRIKSPIVNSGKSVIMAIIKIKGVKEAYGFICYSTFGFGLRRETSVFF</sequence>
<dbReference type="GO" id="GO:0004540">
    <property type="term" value="F:RNA nuclease activity"/>
    <property type="evidence" value="ECO:0007669"/>
    <property type="project" value="InterPro"/>
</dbReference>
<evidence type="ECO:0000313" key="5">
    <source>
        <dbReference type="Proteomes" id="UP000656813"/>
    </source>
</evidence>
<keyword evidence="5" id="KW-1185">Reference proteome</keyword>
<dbReference type="GO" id="GO:0110001">
    <property type="term" value="C:toxin-antitoxin complex"/>
    <property type="evidence" value="ECO:0007669"/>
    <property type="project" value="InterPro"/>
</dbReference>